<dbReference type="SUPFAM" id="SSF51556">
    <property type="entry name" value="Metallo-dependent hydrolases"/>
    <property type="match status" value="1"/>
</dbReference>
<accession>A0ABT5HN93</accession>
<dbReference type="Proteomes" id="UP001218579">
    <property type="component" value="Unassembled WGS sequence"/>
</dbReference>
<dbReference type="InterPro" id="IPR051781">
    <property type="entry name" value="Metallo-dep_Hydrolase"/>
</dbReference>
<comment type="caution">
    <text evidence="3">The sequence shown here is derived from an EMBL/GenBank/DDBJ whole genome shotgun (WGS) entry which is preliminary data.</text>
</comment>
<dbReference type="RefSeq" id="WP_272746037.1">
    <property type="nucleotide sequence ID" value="NZ_JAQQKV010000004.1"/>
</dbReference>
<evidence type="ECO:0000313" key="4">
    <source>
        <dbReference type="Proteomes" id="UP001218579"/>
    </source>
</evidence>
<dbReference type="Pfam" id="PF01979">
    <property type="entry name" value="Amidohydro_1"/>
    <property type="match status" value="1"/>
</dbReference>
<dbReference type="InterPro" id="IPR032466">
    <property type="entry name" value="Metal_Hydrolase"/>
</dbReference>
<protein>
    <submittedName>
        <fullName evidence="3">Amidohydrolase family protein</fullName>
    </submittedName>
</protein>
<proteinExistence type="predicted"/>
<gene>
    <name evidence="3" type="ORF">PQU98_16365</name>
</gene>
<evidence type="ECO:0000259" key="2">
    <source>
        <dbReference type="Pfam" id="PF01979"/>
    </source>
</evidence>
<evidence type="ECO:0000313" key="3">
    <source>
        <dbReference type="EMBL" id="MDC7677719.1"/>
    </source>
</evidence>
<dbReference type="InterPro" id="IPR006680">
    <property type="entry name" value="Amidohydro-rel"/>
</dbReference>
<dbReference type="SUPFAM" id="SSF51338">
    <property type="entry name" value="Composite domain of metallo-dependent hydrolases"/>
    <property type="match status" value="1"/>
</dbReference>
<dbReference type="PANTHER" id="PTHR43135:SF3">
    <property type="entry name" value="ALPHA-D-RIBOSE 1-METHYLPHOSPHONATE 5-TRIPHOSPHATE DIPHOSPHATASE"/>
    <property type="match status" value="1"/>
</dbReference>
<dbReference type="Gene3D" id="2.30.40.10">
    <property type="entry name" value="Urease, subunit C, domain 1"/>
    <property type="match status" value="2"/>
</dbReference>
<evidence type="ECO:0000256" key="1">
    <source>
        <dbReference type="SAM" id="MobiDB-lite"/>
    </source>
</evidence>
<dbReference type="Gene3D" id="3.20.20.140">
    <property type="entry name" value="Metal-dependent hydrolases"/>
    <property type="match status" value="2"/>
</dbReference>
<dbReference type="PANTHER" id="PTHR43135">
    <property type="entry name" value="ALPHA-D-RIBOSE 1-METHYLPHOSPHONATE 5-TRIPHOSPHATE DIPHOSPHATASE"/>
    <property type="match status" value="1"/>
</dbReference>
<organism evidence="3 4">
    <name type="scientific">Asticcacaulis machinosus</name>
    <dbReference type="NCBI Taxonomy" id="2984211"/>
    <lineage>
        <taxon>Bacteria</taxon>
        <taxon>Pseudomonadati</taxon>
        <taxon>Pseudomonadota</taxon>
        <taxon>Alphaproteobacteria</taxon>
        <taxon>Caulobacterales</taxon>
        <taxon>Caulobacteraceae</taxon>
        <taxon>Asticcacaulis</taxon>
    </lineage>
</organism>
<sequence length="703" mass="76580">MSLIRSALLTTVFGLGFVAPAFVVPAFADASFVIIQNGETVGHVEVVETAADKGKTLNIDYFVDDNGRGPKHKQAITLNDKGLPVAGQISGTSLMGGTVAESFAIKGTSFTWSSQADAGKMALKTPKLYVVNDSNPYDLAIYARYLLTQPNQTADALPGGSVRLQAVKSINVGQGEQALKVTIYRLDGLDLAPAYILLDEQNELFAAGNMVRKGYEAEIKSLGRLNSELEAERQKTLQAELGHRFDGPVRIRNVRVFDPKTGKLSGLSSVVINGDTIATILPEAEAATNAPKDETIIDGEGGTLVPGLHDMHSHTTRSSGLFLLASGVTSVRDMGNDNGFLDTQIRLMAEGTVAGPRIVRNGFIEGKSPYSANHGFVVNSLDEAMKAVRWYADHGYYQLKIYNSFNPDWIPAVAAESHRLGMDVVGHIPAFYTPDRGMKDGYDEITHINQLVLGWLLKDGEDTRTPLRLTALARAATLDLNSAPVQASVATMKAQGMGLDTTAVIVERLMLSRAGKVNPADEWYLKNMPIGYQRYRKRTYVPLKDAAEDKSYFTAFDKLVDIMKMLHQNGIQLLPGTDDTLGFSVKRELELYVKAGMTPAEALKVGSYDMEVYFGRDQQLGTIERGKLADFFLVKGDPTKDLSALRETRMVLKGGFVYFPNEIYDALGITPFTTAPKVIRPASPVATSDHSDHGESDGAHFHY</sequence>
<dbReference type="InterPro" id="IPR011059">
    <property type="entry name" value="Metal-dep_hydrolase_composite"/>
</dbReference>
<feature type="region of interest" description="Disordered" evidence="1">
    <location>
        <begin position="683"/>
        <end position="703"/>
    </location>
</feature>
<feature type="domain" description="Amidohydrolase-related" evidence="2">
    <location>
        <begin position="562"/>
        <end position="652"/>
    </location>
</feature>
<name>A0ABT5HN93_9CAUL</name>
<reference evidence="3 4" key="1">
    <citation type="submission" date="2023-01" db="EMBL/GenBank/DDBJ databases">
        <title>Novel species of the genus Asticcacaulis isolated from rivers.</title>
        <authorList>
            <person name="Lu H."/>
        </authorList>
    </citation>
    <scope>NUCLEOTIDE SEQUENCE [LARGE SCALE GENOMIC DNA]</scope>
    <source>
        <strain evidence="3 4">LKC15W</strain>
    </source>
</reference>
<feature type="compositionally biased region" description="Basic and acidic residues" evidence="1">
    <location>
        <begin position="689"/>
        <end position="703"/>
    </location>
</feature>
<keyword evidence="4" id="KW-1185">Reference proteome</keyword>
<dbReference type="EMBL" id="JAQQKV010000004">
    <property type="protein sequence ID" value="MDC7677719.1"/>
    <property type="molecule type" value="Genomic_DNA"/>
</dbReference>